<feature type="compositionally biased region" description="Polar residues" evidence="1">
    <location>
        <begin position="118"/>
        <end position="127"/>
    </location>
</feature>
<evidence type="ECO:0000256" key="1">
    <source>
        <dbReference type="SAM" id="MobiDB-lite"/>
    </source>
</evidence>
<feature type="region of interest" description="Disordered" evidence="1">
    <location>
        <begin position="882"/>
        <end position="945"/>
    </location>
</feature>
<dbReference type="AlphaFoldDB" id="U6M8T0"/>
<sequence length="1077" mass="112010">MQQQGKQQKQENGEGDCMDVSSTGSDGDGLETLCAPGFISKHDVGTPRPECSAAGAAEGGAAPGKETSPPGFHPYGGAAPGILTFQLLGDRGNNKVAKHIPKPPQLHHPRPRIGHTISPFNLPTRGSHQQPQHQQKQQRKTSCIRGHVEEQSQQQNITAHPPLAFHSSSGVGSGPGFNRRSTNRCSAEKCWAQCLVRPVMIGGTCATAAAAAAGAAPNELLHRIIERTREIAGDAFLGFTAAEAAASLRQTPFPVLQQAAAEAAARRPQPHTLLPQRSSPPSPTAKKEREVVASAAPAFLEREWLECYISLLCSAGSDCWLWWRLHLAEASGDLGISSTEAAATCVATPEQRVHHAAASVSAERQCSAVAVFGGRKADGGLADNELYLLEVTPLLSLDLPLYILGDLLSLAHSQPAQGASTAAALAAADAEIAAAVARAASGDVRSQIDQSHQDAAAPHAAWRNSSRSSSSSSPPMLRWRVPLCIGSKPPPRLGHSLVYAEPHLILYGGKDERGRLLNDVWLLDIFDWKEVTGPTSAGARAAVGTVSDDVGAVPASGEGDCGRVDLGGTAPLSALRTSQKCEGKLETCASGWQQQKWELQVQQHPVVVLRATAKVVANEATDASLERGDSSNNSFCTISRITRHSSFAVNYVDVRSSTLVSLQGILPVRVTNSADRRFMHASVCAGSSLLLLGGLQIRPGAPPCAVACPVISHDARSHRSVSFPHAPISALVGHQAWQVGGQLFSFGGLEVNEGDSEPLSPVPVSGVVVFDACELLSSAAAEPLLATRYQTQLQLQLRAAPGTVFRPGLHNHAAAGNNQCFGEENIRRSTGSSSLEQGNMEEQEPASNVSYSRVLHQETVHIGNAPKDLPVDAPVAASTREAVTIPQSAGSSTAPYSARGRAPLDACSESKRPCSRPRSFDSSSFSKQGTASEATTGAADPPAPARSLAGAAAAIDIGQTCVATTGKQLQGQGRGGGEGGSEAFHPPTGDRAAPTLAVVTAVTAVSAASTDLCQSLGANACTPRRSRRMAALQALESFKQLPDTLTSASAGAPGAALAAPTPTPAAAVGMRSGAEGI</sequence>
<reference evidence="2" key="2">
    <citation type="submission" date="2013-10" db="EMBL/GenBank/DDBJ databases">
        <authorList>
            <person name="Aslett M."/>
        </authorList>
    </citation>
    <scope>NUCLEOTIDE SEQUENCE [LARGE SCALE GENOMIC DNA]</scope>
    <source>
        <strain evidence="2">Weybridge</strain>
    </source>
</reference>
<organism evidence="2 3">
    <name type="scientific">Eimeria maxima</name>
    <name type="common">Coccidian parasite</name>
    <dbReference type="NCBI Taxonomy" id="5804"/>
    <lineage>
        <taxon>Eukaryota</taxon>
        <taxon>Sar</taxon>
        <taxon>Alveolata</taxon>
        <taxon>Apicomplexa</taxon>
        <taxon>Conoidasida</taxon>
        <taxon>Coccidia</taxon>
        <taxon>Eucoccidiorida</taxon>
        <taxon>Eimeriorina</taxon>
        <taxon>Eimeriidae</taxon>
        <taxon>Eimeria</taxon>
    </lineage>
</organism>
<feature type="region of interest" description="Disordered" evidence="1">
    <location>
        <begin position="816"/>
        <end position="849"/>
    </location>
</feature>
<feature type="region of interest" description="Disordered" evidence="1">
    <location>
        <begin position="259"/>
        <end position="289"/>
    </location>
</feature>
<dbReference type="InterPro" id="IPR015915">
    <property type="entry name" value="Kelch-typ_b-propeller"/>
</dbReference>
<dbReference type="PANTHER" id="PTHR23244">
    <property type="entry name" value="KELCH REPEAT DOMAIN"/>
    <property type="match status" value="1"/>
</dbReference>
<dbReference type="OrthoDB" id="346715at2759"/>
<dbReference type="Gene3D" id="2.120.10.80">
    <property type="entry name" value="Kelch-type beta propeller"/>
    <property type="match status" value="1"/>
</dbReference>
<keyword evidence="3" id="KW-1185">Reference proteome</keyword>
<dbReference type="SUPFAM" id="SSF117281">
    <property type="entry name" value="Kelch motif"/>
    <property type="match status" value="1"/>
</dbReference>
<feature type="region of interest" description="Disordered" evidence="1">
    <location>
        <begin position="101"/>
        <end position="143"/>
    </location>
</feature>
<dbReference type="Proteomes" id="UP000030763">
    <property type="component" value="Unassembled WGS sequence"/>
</dbReference>
<dbReference type="EMBL" id="HG719929">
    <property type="protein sequence ID" value="CDJ58899.1"/>
    <property type="molecule type" value="Genomic_DNA"/>
</dbReference>
<protein>
    <recommendedName>
        <fullName evidence="4">Kelch motif domain-containing protein</fullName>
    </recommendedName>
</protein>
<feature type="compositionally biased region" description="Polar residues" evidence="1">
    <location>
        <begin position="828"/>
        <end position="837"/>
    </location>
</feature>
<reference evidence="2" key="1">
    <citation type="submission" date="2013-10" db="EMBL/GenBank/DDBJ databases">
        <title>Genomic analysis of the causative agents of coccidiosis in chickens.</title>
        <authorList>
            <person name="Reid A.J."/>
            <person name="Blake D."/>
            <person name="Billington K."/>
            <person name="Browne H."/>
            <person name="Dunn M."/>
            <person name="Hung S."/>
            <person name="Kawahara F."/>
            <person name="Miranda-Saavedra D."/>
            <person name="Mourier T."/>
            <person name="Nagra H."/>
            <person name="Otto T.D."/>
            <person name="Rawlings N."/>
            <person name="Sanchez A."/>
            <person name="Sanders M."/>
            <person name="Subramaniam C."/>
            <person name="Tay Y."/>
            <person name="Dear P."/>
            <person name="Doerig C."/>
            <person name="Gruber A."/>
            <person name="Parkinson J."/>
            <person name="Shirley M."/>
            <person name="Wan K.L."/>
            <person name="Berriman M."/>
            <person name="Tomley F."/>
            <person name="Pain A."/>
        </authorList>
    </citation>
    <scope>NUCLEOTIDE SEQUENCE [LARGE SCALE GENOMIC DNA]</scope>
    <source>
        <strain evidence="2">Weybridge</strain>
    </source>
</reference>
<evidence type="ECO:0008006" key="4">
    <source>
        <dbReference type="Google" id="ProtNLM"/>
    </source>
</evidence>
<feature type="compositionally biased region" description="Low complexity" evidence="1">
    <location>
        <begin position="916"/>
        <end position="926"/>
    </location>
</feature>
<proteinExistence type="predicted"/>
<dbReference type="RefSeq" id="XP_013335547.1">
    <property type="nucleotide sequence ID" value="XM_013480093.1"/>
</dbReference>
<evidence type="ECO:0000313" key="2">
    <source>
        <dbReference type="EMBL" id="CDJ58899.1"/>
    </source>
</evidence>
<dbReference type="VEuPathDB" id="ToxoDB:EMWEY_00018750"/>
<dbReference type="OMA" id="WLLDIFD"/>
<dbReference type="GeneID" id="25335861"/>
<feature type="compositionally biased region" description="Basic residues" evidence="1">
    <location>
        <begin position="101"/>
        <end position="113"/>
    </location>
</feature>
<accession>U6M8T0</accession>
<feature type="region of interest" description="Disordered" evidence="1">
    <location>
        <begin position="447"/>
        <end position="475"/>
    </location>
</feature>
<feature type="compositionally biased region" description="Polar residues" evidence="1">
    <location>
        <begin position="885"/>
        <end position="895"/>
    </location>
</feature>
<feature type="region of interest" description="Disordered" evidence="1">
    <location>
        <begin position="1"/>
        <end position="77"/>
    </location>
</feature>
<evidence type="ECO:0000313" key="3">
    <source>
        <dbReference type="Proteomes" id="UP000030763"/>
    </source>
</evidence>
<gene>
    <name evidence="2" type="ORF">EMWEY_00018750</name>
</gene>
<name>U6M8T0_EIMMA</name>